<organism evidence="2 3">
    <name type="scientific">Clostridium manihotivorum</name>
    <dbReference type="NCBI Taxonomy" id="2320868"/>
    <lineage>
        <taxon>Bacteria</taxon>
        <taxon>Bacillati</taxon>
        <taxon>Bacillota</taxon>
        <taxon>Clostridia</taxon>
        <taxon>Eubacteriales</taxon>
        <taxon>Clostridiaceae</taxon>
        <taxon>Clostridium</taxon>
    </lineage>
</organism>
<keyword evidence="1" id="KW-1133">Transmembrane helix</keyword>
<evidence type="ECO:0000313" key="3">
    <source>
        <dbReference type="Proteomes" id="UP000286268"/>
    </source>
</evidence>
<dbReference type="InterPro" id="IPR009574">
    <property type="entry name" value="DUF1189"/>
</dbReference>
<protein>
    <recommendedName>
        <fullName evidence="4">DUF1189 domain-containing protein</fullName>
    </recommendedName>
</protein>
<proteinExistence type="predicted"/>
<feature type="transmembrane region" description="Helical" evidence="1">
    <location>
        <begin position="37"/>
        <end position="59"/>
    </location>
</feature>
<feature type="transmembrane region" description="Helical" evidence="1">
    <location>
        <begin position="166"/>
        <end position="183"/>
    </location>
</feature>
<sequence>MAKIQEGGDYMDKNISFVTKFYKSMTSPKFYIKFNQISLAAAVVYLFTISLILGLIGYIRPTLNYYRFMDTIHHEVVYDFPEFNFSNGILKVDGKQPILLRKSDYYILIDTTGKTKVSDIEKYNKSVLILKDKAFIKNGDKPIDETRYSIIKFLHFDKKQFIQSMYDFKAGSFIILIAAPVLFFVSNLFTAFIVSMLGTLVNATLKAGIKYINLYKLSIYSITTSMVLSCIRRILGINIIFINYVYIIIGFIYLFLAIRNILISEAKNMEE</sequence>
<feature type="transmembrane region" description="Helical" evidence="1">
    <location>
        <begin position="241"/>
        <end position="262"/>
    </location>
</feature>
<reference evidence="2 3" key="1">
    <citation type="submission" date="2018-01" db="EMBL/GenBank/DDBJ databases">
        <title>Genome Sequencing and Assembly of Anaerobacter polyendosporus strain CT4.</title>
        <authorList>
            <person name="Tachaapaikoon C."/>
            <person name="Sutheeworapong S."/>
            <person name="Jenjaroenpun P."/>
            <person name="Wongsurawat T."/>
            <person name="Nookeaw I."/>
            <person name="Cheawchanlertfa P."/>
            <person name="Kosugi A."/>
            <person name="Cheevadhanarak S."/>
            <person name="Ratanakhanokchai K."/>
        </authorList>
    </citation>
    <scope>NUCLEOTIDE SEQUENCE [LARGE SCALE GENOMIC DNA]</scope>
    <source>
        <strain evidence="2 3">CT4</strain>
    </source>
</reference>
<keyword evidence="3" id="KW-1185">Reference proteome</keyword>
<gene>
    <name evidence="2" type="ORF">C1I91_01040</name>
</gene>
<accession>A0A410DMV2</accession>
<dbReference type="Pfam" id="PF06691">
    <property type="entry name" value="DUF1189"/>
    <property type="match status" value="1"/>
</dbReference>
<keyword evidence="1" id="KW-0472">Membrane</keyword>
<name>A0A410DMV2_9CLOT</name>
<dbReference type="KEGG" id="cmah:C1I91_01040"/>
<feature type="transmembrane region" description="Helical" evidence="1">
    <location>
        <begin position="217"/>
        <end position="235"/>
    </location>
</feature>
<evidence type="ECO:0000313" key="2">
    <source>
        <dbReference type="EMBL" id="QAA30379.1"/>
    </source>
</evidence>
<keyword evidence="1" id="KW-0812">Transmembrane</keyword>
<dbReference type="Proteomes" id="UP000286268">
    <property type="component" value="Chromosome"/>
</dbReference>
<dbReference type="AlphaFoldDB" id="A0A410DMV2"/>
<dbReference type="OrthoDB" id="1903376at2"/>
<evidence type="ECO:0008006" key="4">
    <source>
        <dbReference type="Google" id="ProtNLM"/>
    </source>
</evidence>
<evidence type="ECO:0000256" key="1">
    <source>
        <dbReference type="SAM" id="Phobius"/>
    </source>
</evidence>
<dbReference type="EMBL" id="CP025746">
    <property type="protein sequence ID" value="QAA30379.1"/>
    <property type="molecule type" value="Genomic_DNA"/>
</dbReference>